<evidence type="ECO:0000256" key="5">
    <source>
        <dbReference type="HAMAP-Rule" id="MF_01928"/>
    </source>
</evidence>
<comment type="pathway">
    <text evidence="5 6">Purine metabolism; IMP biosynthesis via de novo pathway; 5-amino-1-(5-phospho-D-ribosyl)imidazole-4-carboxylate from 5-amino-1-(5-phospho-D-ribosyl)imidazole (N5-CAIR route): step 1/2.</text>
</comment>
<accession>A0A919BGU3</accession>
<dbReference type="PROSITE" id="PS50975">
    <property type="entry name" value="ATP_GRASP"/>
    <property type="match status" value="1"/>
</dbReference>
<dbReference type="GO" id="GO:0046872">
    <property type="term" value="F:metal ion binding"/>
    <property type="evidence" value="ECO:0007669"/>
    <property type="project" value="InterPro"/>
</dbReference>
<protein>
    <recommendedName>
        <fullName evidence="5 6">N5-carboxyaminoimidazole ribonucleotide synthase</fullName>
        <shortName evidence="5 6">N5-CAIR synthase</shortName>
        <ecNumber evidence="5 6">6.3.4.18</ecNumber>
    </recommendedName>
    <alternativeName>
        <fullName evidence="5 6">5-(carboxyamino)imidazole ribonucleotide synthetase</fullName>
    </alternativeName>
</protein>
<reference evidence="8" key="1">
    <citation type="journal article" date="2014" name="Int. J. Syst. Evol. Microbiol.">
        <title>Complete genome sequence of Corynebacterium casei LMG S-19264T (=DSM 44701T), isolated from a smear-ripened cheese.</title>
        <authorList>
            <consortium name="US DOE Joint Genome Institute (JGI-PGF)"/>
            <person name="Walter F."/>
            <person name="Albersmeier A."/>
            <person name="Kalinowski J."/>
            <person name="Ruckert C."/>
        </authorList>
    </citation>
    <scope>NUCLEOTIDE SEQUENCE</scope>
    <source>
        <strain evidence="8">KCTC 42731</strain>
    </source>
</reference>
<comment type="catalytic activity">
    <reaction evidence="5 6">
        <text>5-amino-1-(5-phospho-beta-D-ribosyl)imidazole + hydrogencarbonate + ATP = 5-carboxyamino-1-(5-phospho-D-ribosyl)imidazole + ADP + phosphate + 2 H(+)</text>
        <dbReference type="Rhea" id="RHEA:19317"/>
        <dbReference type="ChEBI" id="CHEBI:15378"/>
        <dbReference type="ChEBI" id="CHEBI:17544"/>
        <dbReference type="ChEBI" id="CHEBI:30616"/>
        <dbReference type="ChEBI" id="CHEBI:43474"/>
        <dbReference type="ChEBI" id="CHEBI:58730"/>
        <dbReference type="ChEBI" id="CHEBI:137981"/>
        <dbReference type="ChEBI" id="CHEBI:456216"/>
        <dbReference type="EC" id="6.3.4.18"/>
    </reaction>
</comment>
<dbReference type="InterPro" id="IPR003135">
    <property type="entry name" value="ATP-grasp_carboxylate-amine"/>
</dbReference>
<dbReference type="RefSeq" id="WP_189769439.1">
    <property type="nucleotide sequence ID" value="NZ_BNCK01000003.1"/>
</dbReference>
<dbReference type="InterPro" id="IPR005875">
    <property type="entry name" value="PurK"/>
</dbReference>
<evidence type="ECO:0000256" key="1">
    <source>
        <dbReference type="ARBA" id="ARBA00022598"/>
    </source>
</evidence>
<keyword evidence="9" id="KW-1185">Reference proteome</keyword>
<dbReference type="InterPro" id="IPR040686">
    <property type="entry name" value="PurK_C"/>
</dbReference>
<evidence type="ECO:0000256" key="4">
    <source>
        <dbReference type="ARBA" id="ARBA00022840"/>
    </source>
</evidence>
<comment type="function">
    <text evidence="5">Catalyzes the ATP-dependent conversion of 5-aminoimidazole ribonucleotide (AIR) and HCO(3)(-) to N5-carboxyaminoimidazole ribonucleotide (N5-CAIR).</text>
</comment>
<dbReference type="InterPro" id="IPR013815">
    <property type="entry name" value="ATP_grasp_subdomain_1"/>
</dbReference>
<dbReference type="SUPFAM" id="SSF56059">
    <property type="entry name" value="Glutathione synthetase ATP-binding domain-like"/>
    <property type="match status" value="1"/>
</dbReference>
<feature type="domain" description="ATP-grasp" evidence="7">
    <location>
        <begin position="98"/>
        <end position="292"/>
    </location>
</feature>
<dbReference type="GO" id="GO:0004638">
    <property type="term" value="F:phosphoribosylaminoimidazole carboxylase activity"/>
    <property type="evidence" value="ECO:0007669"/>
    <property type="project" value="InterPro"/>
</dbReference>
<dbReference type="Gene3D" id="3.40.50.20">
    <property type="match status" value="1"/>
</dbReference>
<keyword evidence="3 5" id="KW-0658">Purine biosynthesis</keyword>
<dbReference type="SUPFAM" id="SSF52440">
    <property type="entry name" value="PreATP-grasp domain"/>
    <property type="match status" value="1"/>
</dbReference>
<dbReference type="GO" id="GO:0006189">
    <property type="term" value="P:'de novo' IMP biosynthetic process"/>
    <property type="evidence" value="ECO:0007669"/>
    <property type="project" value="UniProtKB-UniRule"/>
</dbReference>
<comment type="subunit">
    <text evidence="5 6">Homodimer.</text>
</comment>
<dbReference type="Gene3D" id="3.30.1490.20">
    <property type="entry name" value="ATP-grasp fold, A domain"/>
    <property type="match status" value="1"/>
</dbReference>
<dbReference type="InterPro" id="IPR011054">
    <property type="entry name" value="Rudment_hybrid_motif"/>
</dbReference>
<dbReference type="Pfam" id="PF22660">
    <property type="entry name" value="RS_preATP-grasp-like"/>
    <property type="match status" value="1"/>
</dbReference>
<dbReference type="FunFam" id="3.30.470.20:FF:000029">
    <property type="entry name" value="N5-carboxyaminoimidazole ribonucleotide synthase"/>
    <property type="match status" value="1"/>
</dbReference>
<dbReference type="NCBIfam" id="TIGR01161">
    <property type="entry name" value="purK"/>
    <property type="match status" value="1"/>
</dbReference>
<comment type="similarity">
    <text evidence="5 6">Belongs to the PurK/PurT family.</text>
</comment>
<evidence type="ECO:0000256" key="6">
    <source>
        <dbReference type="RuleBase" id="RU361200"/>
    </source>
</evidence>
<dbReference type="InterPro" id="IPR011761">
    <property type="entry name" value="ATP-grasp"/>
</dbReference>
<comment type="caution">
    <text evidence="8">The sequence shown here is derived from an EMBL/GenBank/DDBJ whole genome shotgun (WGS) entry which is preliminary data.</text>
</comment>
<dbReference type="PANTHER" id="PTHR11609:SF5">
    <property type="entry name" value="PHOSPHORIBOSYLAMINOIMIDAZOLE CARBOXYLASE"/>
    <property type="match status" value="1"/>
</dbReference>
<dbReference type="GO" id="GO:0005524">
    <property type="term" value="F:ATP binding"/>
    <property type="evidence" value="ECO:0007669"/>
    <property type="project" value="UniProtKB-UniRule"/>
</dbReference>
<dbReference type="EMBL" id="BNCK01000003">
    <property type="protein sequence ID" value="GHF90354.1"/>
    <property type="molecule type" value="Genomic_DNA"/>
</dbReference>
<name>A0A919BGU3_9GAMM</name>
<keyword evidence="4 5" id="KW-0067">ATP-binding</keyword>
<proteinExistence type="inferred from homology"/>
<dbReference type="InterPro" id="IPR054350">
    <property type="entry name" value="PurT/PurK_preATP-grasp"/>
</dbReference>
<dbReference type="Gene3D" id="3.30.470.20">
    <property type="entry name" value="ATP-grasp fold, B domain"/>
    <property type="match status" value="1"/>
</dbReference>
<keyword evidence="1 5" id="KW-0436">Ligase</keyword>
<feature type="binding site" evidence="5">
    <location>
        <position position="210"/>
    </location>
    <ligand>
        <name>ATP</name>
        <dbReference type="ChEBI" id="CHEBI:30616"/>
    </ligand>
</feature>
<feature type="binding site" evidence="5">
    <location>
        <position position="94"/>
    </location>
    <ligand>
        <name>ATP</name>
        <dbReference type="ChEBI" id="CHEBI:30616"/>
    </ligand>
</feature>
<keyword evidence="2 5" id="KW-0547">Nucleotide-binding</keyword>
<evidence type="ECO:0000259" key="7">
    <source>
        <dbReference type="PROSITE" id="PS50975"/>
    </source>
</evidence>
<dbReference type="InterPro" id="IPR016185">
    <property type="entry name" value="PreATP-grasp_dom_sf"/>
</dbReference>
<feature type="binding site" evidence="5">
    <location>
        <begin position="139"/>
        <end position="145"/>
    </location>
    <ligand>
        <name>ATP</name>
        <dbReference type="ChEBI" id="CHEBI:30616"/>
    </ligand>
</feature>
<organism evidence="8 9">
    <name type="scientific">Thalassotalea marina</name>
    <dbReference type="NCBI Taxonomy" id="1673741"/>
    <lineage>
        <taxon>Bacteria</taxon>
        <taxon>Pseudomonadati</taxon>
        <taxon>Pseudomonadota</taxon>
        <taxon>Gammaproteobacteria</taxon>
        <taxon>Alteromonadales</taxon>
        <taxon>Colwelliaceae</taxon>
        <taxon>Thalassotalea</taxon>
    </lineage>
</organism>
<reference evidence="8" key="2">
    <citation type="submission" date="2020-09" db="EMBL/GenBank/DDBJ databases">
        <authorList>
            <person name="Sun Q."/>
            <person name="Kim S."/>
        </authorList>
    </citation>
    <scope>NUCLEOTIDE SEQUENCE</scope>
    <source>
        <strain evidence="8">KCTC 42731</strain>
    </source>
</reference>
<dbReference type="GO" id="GO:0034028">
    <property type="term" value="F:5-(carboxyamino)imidazole ribonucleotide synthase activity"/>
    <property type="evidence" value="ECO:0007669"/>
    <property type="project" value="UniProtKB-UniRule"/>
</dbReference>
<comment type="function">
    <text evidence="6">Catalyzes the ATP-dependent conversion of 5-aminoimidazole ribonucleotide (AIR) and HCO(3)- to N5-carboxyaminoimidazole ribonucleotide (N5-CAIR).</text>
</comment>
<dbReference type="Pfam" id="PF17769">
    <property type="entry name" value="PurK_C"/>
    <property type="match status" value="1"/>
</dbReference>
<feature type="binding site" evidence="5">
    <location>
        <begin position="179"/>
        <end position="182"/>
    </location>
    <ligand>
        <name>ATP</name>
        <dbReference type="ChEBI" id="CHEBI:30616"/>
    </ligand>
</feature>
<sequence>MKKVLVLGAGQLARMMDLAGSPLNMDVKAYDVRSNTVVHPVAPIHVYGDLAHGIAEADVITAEFEHVAHDTLATCEASGKLLPSSQSIKIGGDRRLEKQLLESCQVPNAKHVVIESKEDFEQAIEQLELPIIFKSALEGYDGKGQWRMKSVDQAENIWQEMSDFIAQSKSLVPQGIVAEQMVPFSREVSLVGARNTHGEVAVYPLTENHHTSGVLSVSVAAPIQENLQQQAADVFAKLTEKLNYVGVLAIEFFQVGEQLLVNEIAPRVHNSGHWTQQGADTCQFENHIRAIAGLPLGSTHLVRPTAMVNILGEDTVPNEVLAIPSLTMHWYDKEKRAGRKMGHINISGHDELELAQRLVALANILDDQAFPDLAQFAKKYLSRVSK</sequence>
<evidence type="ECO:0000256" key="2">
    <source>
        <dbReference type="ARBA" id="ARBA00022741"/>
    </source>
</evidence>
<evidence type="ECO:0000313" key="9">
    <source>
        <dbReference type="Proteomes" id="UP000623842"/>
    </source>
</evidence>
<dbReference type="NCBIfam" id="NF004679">
    <property type="entry name" value="PRK06019.1-5"/>
    <property type="match status" value="1"/>
</dbReference>
<dbReference type="HAMAP" id="MF_01928">
    <property type="entry name" value="PurK"/>
    <property type="match status" value="1"/>
</dbReference>
<evidence type="ECO:0000256" key="3">
    <source>
        <dbReference type="ARBA" id="ARBA00022755"/>
    </source>
</evidence>
<dbReference type="PANTHER" id="PTHR11609">
    <property type="entry name" value="PURINE BIOSYNTHESIS PROTEIN 6/7, PUR6/7"/>
    <property type="match status" value="1"/>
</dbReference>
<dbReference type="SUPFAM" id="SSF51246">
    <property type="entry name" value="Rudiment single hybrid motif"/>
    <property type="match status" value="1"/>
</dbReference>
<dbReference type="EC" id="6.3.4.18" evidence="5 6"/>
<gene>
    <name evidence="5 6 8" type="primary">purK</name>
    <name evidence="8" type="ORF">GCM10017161_18060</name>
</gene>
<feature type="binding site" evidence="5">
    <location>
        <begin position="262"/>
        <end position="263"/>
    </location>
    <ligand>
        <name>ATP</name>
        <dbReference type="ChEBI" id="CHEBI:30616"/>
    </ligand>
</feature>
<dbReference type="GO" id="GO:0005829">
    <property type="term" value="C:cytosol"/>
    <property type="evidence" value="ECO:0007669"/>
    <property type="project" value="TreeGrafter"/>
</dbReference>
<dbReference type="Pfam" id="PF02222">
    <property type="entry name" value="ATP-grasp"/>
    <property type="match status" value="1"/>
</dbReference>
<dbReference type="AlphaFoldDB" id="A0A919BGU3"/>
<feature type="binding site" evidence="5">
    <location>
        <position position="187"/>
    </location>
    <ligand>
        <name>ATP</name>
        <dbReference type="ChEBI" id="CHEBI:30616"/>
    </ligand>
</feature>
<feature type="binding site" evidence="5">
    <location>
        <position position="134"/>
    </location>
    <ligand>
        <name>ATP</name>
        <dbReference type="ChEBI" id="CHEBI:30616"/>
    </ligand>
</feature>
<evidence type="ECO:0000313" key="8">
    <source>
        <dbReference type="EMBL" id="GHF90354.1"/>
    </source>
</evidence>
<dbReference type="Proteomes" id="UP000623842">
    <property type="component" value="Unassembled WGS sequence"/>
</dbReference>